<dbReference type="InterPro" id="IPR032710">
    <property type="entry name" value="NTF2-like_dom_sf"/>
</dbReference>
<keyword evidence="1" id="KW-0732">Signal</keyword>
<organism evidence="3 4">
    <name type="scientific">Lysobacter defluvii IMMIB APB-9 = DSM 18482</name>
    <dbReference type="NCBI Taxonomy" id="1385515"/>
    <lineage>
        <taxon>Bacteria</taxon>
        <taxon>Pseudomonadati</taxon>
        <taxon>Pseudomonadota</taxon>
        <taxon>Gammaproteobacteria</taxon>
        <taxon>Lysobacterales</taxon>
        <taxon>Lysobacteraceae</taxon>
        <taxon>Novilysobacter</taxon>
    </lineage>
</organism>
<proteinExistence type="predicted"/>
<dbReference type="Proteomes" id="UP000030003">
    <property type="component" value="Unassembled WGS sequence"/>
</dbReference>
<dbReference type="RefSeq" id="WP_052106458.1">
    <property type="nucleotide sequence ID" value="NZ_AUHT01000006.1"/>
</dbReference>
<feature type="chain" id="PRO_5001973497" evidence="1">
    <location>
        <begin position="23"/>
        <end position="171"/>
    </location>
</feature>
<dbReference type="SUPFAM" id="SSF54427">
    <property type="entry name" value="NTF2-like"/>
    <property type="match status" value="1"/>
</dbReference>
<feature type="domain" description="SnoaL-like" evidence="2">
    <location>
        <begin position="53"/>
        <end position="166"/>
    </location>
</feature>
<accession>A0A0A0M9V4</accession>
<dbReference type="AlphaFoldDB" id="A0A0A0M9V4"/>
<evidence type="ECO:0000259" key="2">
    <source>
        <dbReference type="Pfam" id="PF13474"/>
    </source>
</evidence>
<comment type="caution">
    <text evidence="3">The sequence shown here is derived from an EMBL/GenBank/DDBJ whole genome shotgun (WGS) entry which is preliminary data.</text>
</comment>
<keyword evidence="3" id="KW-0418">Kinase</keyword>
<name>A0A0A0M9V4_9GAMM</name>
<sequence length="171" mass="18541">MKYIATGLVLCLGVGTTALVSAQPQQSSEARAHHASNESLQLDIPQEAVAAVDVVERFNAALGSGDLETVEKLLAPDVLVLESGGAERSREEYLGHHAASDAEFLKGAHRQLLRQRARVSGGLAWVGSESELHTQADDKPLTLLSTETMVLRKTAEGWRIAHIHWSSRTKR</sequence>
<dbReference type="OrthoDB" id="6196903at2"/>
<dbReference type="GO" id="GO:0016301">
    <property type="term" value="F:kinase activity"/>
    <property type="evidence" value="ECO:0007669"/>
    <property type="project" value="UniProtKB-KW"/>
</dbReference>
<evidence type="ECO:0000256" key="1">
    <source>
        <dbReference type="SAM" id="SignalP"/>
    </source>
</evidence>
<evidence type="ECO:0000313" key="3">
    <source>
        <dbReference type="EMBL" id="KGO99855.1"/>
    </source>
</evidence>
<reference evidence="3 4" key="1">
    <citation type="submission" date="2013-08" db="EMBL/GenBank/DDBJ databases">
        <title>Genomic analysis of Lysobacter defluvii.</title>
        <authorList>
            <person name="Wang Q."/>
            <person name="Wang G."/>
        </authorList>
    </citation>
    <scope>NUCLEOTIDE SEQUENCE [LARGE SCALE GENOMIC DNA]</scope>
    <source>
        <strain evidence="3 4">IMMIB APB-9</strain>
    </source>
</reference>
<gene>
    <name evidence="3" type="ORF">N791_00030</name>
</gene>
<dbReference type="STRING" id="1385515.GCA_000423325_01167"/>
<evidence type="ECO:0000313" key="4">
    <source>
        <dbReference type="Proteomes" id="UP000030003"/>
    </source>
</evidence>
<protein>
    <submittedName>
        <fullName evidence="3">Protein kinase</fullName>
    </submittedName>
</protein>
<keyword evidence="3" id="KW-0808">Transferase</keyword>
<feature type="signal peptide" evidence="1">
    <location>
        <begin position="1"/>
        <end position="22"/>
    </location>
</feature>
<dbReference type="Gene3D" id="3.10.450.50">
    <property type="match status" value="1"/>
</dbReference>
<dbReference type="eggNOG" id="COG4319">
    <property type="taxonomic scope" value="Bacteria"/>
</dbReference>
<keyword evidence="4" id="KW-1185">Reference proteome</keyword>
<dbReference type="EMBL" id="AVBH01000001">
    <property type="protein sequence ID" value="KGO99855.1"/>
    <property type="molecule type" value="Genomic_DNA"/>
</dbReference>
<dbReference type="InterPro" id="IPR037401">
    <property type="entry name" value="SnoaL-like"/>
</dbReference>
<dbReference type="Pfam" id="PF13474">
    <property type="entry name" value="SnoaL_3"/>
    <property type="match status" value="1"/>
</dbReference>